<reference evidence="3" key="2">
    <citation type="submission" date="2009-11" db="EMBL/GenBank/DDBJ databases">
        <title>The Genome Sequence of Allomyces macrogynus strain ATCC 38327.</title>
        <authorList>
            <consortium name="The Broad Institute Genome Sequencing Platform"/>
            <person name="Russ C."/>
            <person name="Cuomo C."/>
            <person name="Shea T."/>
            <person name="Young S.K."/>
            <person name="Zeng Q."/>
            <person name="Koehrsen M."/>
            <person name="Haas B."/>
            <person name="Borodovsky M."/>
            <person name="Guigo R."/>
            <person name="Alvarado L."/>
            <person name="Berlin A."/>
            <person name="Borenstein D."/>
            <person name="Chen Z."/>
            <person name="Engels R."/>
            <person name="Freedman E."/>
            <person name="Gellesch M."/>
            <person name="Goldberg J."/>
            <person name="Griggs A."/>
            <person name="Gujja S."/>
            <person name="Heiman D."/>
            <person name="Hepburn T."/>
            <person name="Howarth C."/>
            <person name="Jen D."/>
            <person name="Larson L."/>
            <person name="Lewis B."/>
            <person name="Mehta T."/>
            <person name="Park D."/>
            <person name="Pearson M."/>
            <person name="Roberts A."/>
            <person name="Saif S."/>
            <person name="Shenoy N."/>
            <person name="Sisk P."/>
            <person name="Stolte C."/>
            <person name="Sykes S."/>
            <person name="Walk T."/>
            <person name="White J."/>
            <person name="Yandava C."/>
            <person name="Burger G."/>
            <person name="Gray M.W."/>
            <person name="Holland P.W.H."/>
            <person name="King N."/>
            <person name="Lang F.B.F."/>
            <person name="Roger A.J."/>
            <person name="Ruiz-Trillo I."/>
            <person name="Lander E."/>
            <person name="Nusbaum C."/>
        </authorList>
    </citation>
    <scope>NUCLEOTIDE SEQUENCE [LARGE SCALE GENOMIC DNA]</scope>
    <source>
        <strain evidence="3">ATCC 38327</strain>
    </source>
</reference>
<protein>
    <recommendedName>
        <fullName evidence="4">Mediator complex subunit 9</fullName>
    </recommendedName>
</protein>
<sequence length="149" mass="16079">MSASQPPTATATQINRDDFNLLQPLHGIVNTLLRGDSSTADTIGPAIYELDKKYQHALKWLDEVPDKDMPLDEMQARVDVNRAMLAKRHDAFTGYQQHLRDMVAEAAADPAQPVVVGYGMAVDSASAAGAAHGQHQDGPLSDPMDVTAE</sequence>
<feature type="compositionally biased region" description="Low complexity" evidence="1">
    <location>
        <begin position="126"/>
        <end position="137"/>
    </location>
</feature>
<dbReference type="VEuPathDB" id="FungiDB:AMAG_03129"/>
<evidence type="ECO:0000256" key="1">
    <source>
        <dbReference type="SAM" id="MobiDB-lite"/>
    </source>
</evidence>
<keyword evidence="3" id="KW-1185">Reference proteome</keyword>
<organism evidence="2 3">
    <name type="scientific">Allomyces macrogynus (strain ATCC 38327)</name>
    <name type="common">Allomyces javanicus var. macrogynus</name>
    <dbReference type="NCBI Taxonomy" id="578462"/>
    <lineage>
        <taxon>Eukaryota</taxon>
        <taxon>Fungi</taxon>
        <taxon>Fungi incertae sedis</taxon>
        <taxon>Blastocladiomycota</taxon>
        <taxon>Blastocladiomycetes</taxon>
        <taxon>Blastocladiales</taxon>
        <taxon>Blastocladiaceae</taxon>
        <taxon>Allomyces</taxon>
    </lineage>
</organism>
<gene>
    <name evidence="2" type="ORF">AMAG_03129</name>
</gene>
<accession>A0A0L0S4M4</accession>
<dbReference type="Proteomes" id="UP000054350">
    <property type="component" value="Unassembled WGS sequence"/>
</dbReference>
<evidence type="ECO:0008006" key="4">
    <source>
        <dbReference type="Google" id="ProtNLM"/>
    </source>
</evidence>
<reference evidence="2 3" key="1">
    <citation type="submission" date="2009-11" db="EMBL/GenBank/DDBJ databases">
        <title>Annotation of Allomyces macrogynus ATCC 38327.</title>
        <authorList>
            <consortium name="The Broad Institute Genome Sequencing Platform"/>
            <person name="Russ C."/>
            <person name="Cuomo C."/>
            <person name="Burger G."/>
            <person name="Gray M.W."/>
            <person name="Holland P.W.H."/>
            <person name="King N."/>
            <person name="Lang F.B.F."/>
            <person name="Roger A.J."/>
            <person name="Ruiz-Trillo I."/>
            <person name="Young S.K."/>
            <person name="Zeng Q."/>
            <person name="Gargeya S."/>
            <person name="Fitzgerald M."/>
            <person name="Haas B."/>
            <person name="Abouelleil A."/>
            <person name="Alvarado L."/>
            <person name="Arachchi H.M."/>
            <person name="Berlin A."/>
            <person name="Chapman S.B."/>
            <person name="Gearin G."/>
            <person name="Goldberg J."/>
            <person name="Griggs A."/>
            <person name="Gujja S."/>
            <person name="Hansen M."/>
            <person name="Heiman D."/>
            <person name="Howarth C."/>
            <person name="Larimer J."/>
            <person name="Lui A."/>
            <person name="MacDonald P.J.P."/>
            <person name="McCowen C."/>
            <person name="Montmayeur A."/>
            <person name="Murphy C."/>
            <person name="Neiman D."/>
            <person name="Pearson M."/>
            <person name="Priest M."/>
            <person name="Roberts A."/>
            <person name="Saif S."/>
            <person name="Shea T."/>
            <person name="Sisk P."/>
            <person name="Stolte C."/>
            <person name="Sykes S."/>
            <person name="Wortman J."/>
            <person name="Nusbaum C."/>
            <person name="Birren B."/>
        </authorList>
    </citation>
    <scope>NUCLEOTIDE SEQUENCE [LARGE SCALE GENOMIC DNA]</scope>
    <source>
        <strain evidence="2 3">ATCC 38327</strain>
    </source>
</reference>
<evidence type="ECO:0000313" key="2">
    <source>
        <dbReference type="EMBL" id="KNE57410.1"/>
    </source>
</evidence>
<proteinExistence type="predicted"/>
<dbReference type="AlphaFoldDB" id="A0A0L0S4M4"/>
<feature type="region of interest" description="Disordered" evidence="1">
    <location>
        <begin position="126"/>
        <end position="149"/>
    </location>
</feature>
<dbReference type="EMBL" id="GG745331">
    <property type="protein sequence ID" value="KNE57410.1"/>
    <property type="molecule type" value="Genomic_DNA"/>
</dbReference>
<dbReference type="OrthoDB" id="5528926at2759"/>
<evidence type="ECO:0000313" key="3">
    <source>
        <dbReference type="Proteomes" id="UP000054350"/>
    </source>
</evidence>
<name>A0A0L0S4M4_ALLM3</name>